<dbReference type="KEGG" id="bcom:BAUCODRAFT_151720"/>
<gene>
    <name evidence="1" type="ORF">BAUCODRAFT_151720</name>
</gene>
<proteinExistence type="predicted"/>
<dbReference type="HOGENOM" id="CLU_1467902_0_0_1"/>
<dbReference type="RefSeq" id="XP_007680707.1">
    <property type="nucleotide sequence ID" value="XM_007682517.1"/>
</dbReference>
<evidence type="ECO:0000313" key="1">
    <source>
        <dbReference type="EMBL" id="EMC92308.1"/>
    </source>
</evidence>
<sequence length="184" mass="20261">MALSKTHLNLLLHMLEQLDGLELRLTVSASPTTTLLASHGTFTRGHTGAADDLEKAIDLLHTASAARHTACKTTIGRNEAHQLALEARDQRRVAKEALEVFKHARIDLMKMRSGLGCLKLDVRDIGGFELGELVGGKNERARQRQQQHYDQHAVHQVLRRASSAPLLGCPAAKQLTNTRERVLG</sequence>
<organism evidence="1 2">
    <name type="scientific">Baudoinia panamericana (strain UAMH 10762)</name>
    <name type="common">Angels' share fungus</name>
    <name type="synonym">Baudoinia compniacensis (strain UAMH 10762)</name>
    <dbReference type="NCBI Taxonomy" id="717646"/>
    <lineage>
        <taxon>Eukaryota</taxon>
        <taxon>Fungi</taxon>
        <taxon>Dikarya</taxon>
        <taxon>Ascomycota</taxon>
        <taxon>Pezizomycotina</taxon>
        <taxon>Dothideomycetes</taxon>
        <taxon>Dothideomycetidae</taxon>
        <taxon>Mycosphaerellales</taxon>
        <taxon>Teratosphaeriaceae</taxon>
        <taxon>Baudoinia</taxon>
    </lineage>
</organism>
<dbReference type="GeneID" id="19109163"/>
<dbReference type="Proteomes" id="UP000011761">
    <property type="component" value="Unassembled WGS sequence"/>
</dbReference>
<accession>M2MLN9</accession>
<evidence type="ECO:0000313" key="2">
    <source>
        <dbReference type="Proteomes" id="UP000011761"/>
    </source>
</evidence>
<keyword evidence="2" id="KW-1185">Reference proteome</keyword>
<dbReference type="EMBL" id="KB445562">
    <property type="protein sequence ID" value="EMC92308.1"/>
    <property type="molecule type" value="Genomic_DNA"/>
</dbReference>
<name>M2MLN9_BAUPA</name>
<protein>
    <submittedName>
        <fullName evidence="1">Uncharacterized protein</fullName>
    </submittedName>
</protein>
<dbReference type="AlphaFoldDB" id="M2MLN9"/>
<reference evidence="1 2" key="1">
    <citation type="journal article" date="2012" name="PLoS Pathog.">
        <title>Diverse lifestyles and strategies of plant pathogenesis encoded in the genomes of eighteen Dothideomycetes fungi.</title>
        <authorList>
            <person name="Ohm R.A."/>
            <person name="Feau N."/>
            <person name="Henrissat B."/>
            <person name="Schoch C.L."/>
            <person name="Horwitz B.A."/>
            <person name="Barry K.W."/>
            <person name="Condon B.J."/>
            <person name="Copeland A.C."/>
            <person name="Dhillon B."/>
            <person name="Glaser F."/>
            <person name="Hesse C.N."/>
            <person name="Kosti I."/>
            <person name="LaButti K."/>
            <person name="Lindquist E.A."/>
            <person name="Lucas S."/>
            <person name="Salamov A.A."/>
            <person name="Bradshaw R.E."/>
            <person name="Ciuffetti L."/>
            <person name="Hamelin R.C."/>
            <person name="Kema G.H.J."/>
            <person name="Lawrence C."/>
            <person name="Scott J.A."/>
            <person name="Spatafora J.W."/>
            <person name="Turgeon B.G."/>
            <person name="de Wit P.J.G.M."/>
            <person name="Zhong S."/>
            <person name="Goodwin S.B."/>
            <person name="Grigoriev I.V."/>
        </authorList>
    </citation>
    <scope>NUCLEOTIDE SEQUENCE [LARGE SCALE GENOMIC DNA]</scope>
    <source>
        <strain evidence="1 2">UAMH 10762</strain>
    </source>
</reference>